<keyword evidence="1" id="KW-0812">Transmembrane</keyword>
<sequence>MLVGEQLAMGKSMYLDVFDHSGPLSAGMYWLLSMISGRSPILPRILALVLVLLQASIFNNICNRFKVYEESNFVPSLLYTLGMSLFFEMQILSPELLGLSCLMMALYYCIEHITSRERNDEIVIRMGLMLGLATLFHPIFFFFFLGIFIMMIFFSNTIVRRYAVILYGFSIPIFLAGLYYFWKDAGTNFIHFFITENIKSITPMFNSLVVWSQYLPLIGALLLFSVFGQIKALSTWHMNNRQTLITITMISQLVVGTLITILLRPKNPHDFIILVPWLAFFIPFYFFRFRRKWLSEVFFGILILGMIVPGVLLDAAYWAPNQRLEKQAYLLKETNLPAIKDKNILVLGEDLSPYWEARADLAYIGWQSLAADLKNDKKIAQYRILASFGKQLPEVIIDQKEVMPELENRVPKLKAQYVRNGNTYQLKN</sequence>
<name>A0AAN4VT21_9BACT</name>
<feature type="transmembrane region" description="Helical" evidence="1">
    <location>
        <begin position="41"/>
        <end position="61"/>
    </location>
</feature>
<evidence type="ECO:0000313" key="3">
    <source>
        <dbReference type="Proteomes" id="UP001310022"/>
    </source>
</evidence>
<accession>A0AAN4VT21</accession>
<comment type="caution">
    <text evidence="2">The sequence shown here is derived from an EMBL/GenBank/DDBJ whole genome shotgun (WGS) entry which is preliminary data.</text>
</comment>
<feature type="transmembrane region" description="Helical" evidence="1">
    <location>
        <begin position="73"/>
        <end position="89"/>
    </location>
</feature>
<evidence type="ECO:0000313" key="2">
    <source>
        <dbReference type="EMBL" id="GJM59466.1"/>
    </source>
</evidence>
<protein>
    <submittedName>
        <fullName evidence="2">Uncharacterized protein</fullName>
    </submittedName>
</protein>
<feature type="transmembrane region" description="Helical" evidence="1">
    <location>
        <begin position="299"/>
        <end position="319"/>
    </location>
</feature>
<feature type="transmembrane region" description="Helical" evidence="1">
    <location>
        <begin position="244"/>
        <end position="263"/>
    </location>
</feature>
<keyword evidence="3" id="KW-1185">Reference proteome</keyword>
<organism evidence="2 3">
    <name type="scientific">Persicobacter diffluens</name>
    <dbReference type="NCBI Taxonomy" id="981"/>
    <lineage>
        <taxon>Bacteria</taxon>
        <taxon>Pseudomonadati</taxon>
        <taxon>Bacteroidota</taxon>
        <taxon>Cytophagia</taxon>
        <taxon>Cytophagales</taxon>
        <taxon>Persicobacteraceae</taxon>
        <taxon>Persicobacter</taxon>
    </lineage>
</organism>
<proteinExistence type="predicted"/>
<keyword evidence="1" id="KW-0472">Membrane</keyword>
<feature type="transmembrane region" description="Helical" evidence="1">
    <location>
        <begin position="214"/>
        <end position="232"/>
    </location>
</feature>
<feature type="transmembrane region" description="Helical" evidence="1">
    <location>
        <begin position="162"/>
        <end position="182"/>
    </location>
</feature>
<dbReference type="AlphaFoldDB" id="A0AAN4VT21"/>
<dbReference type="Proteomes" id="UP001310022">
    <property type="component" value="Unassembled WGS sequence"/>
</dbReference>
<keyword evidence="1" id="KW-1133">Transmembrane helix</keyword>
<feature type="transmembrane region" description="Helical" evidence="1">
    <location>
        <begin position="135"/>
        <end position="155"/>
    </location>
</feature>
<dbReference type="EMBL" id="BQKE01000001">
    <property type="protein sequence ID" value="GJM59466.1"/>
    <property type="molecule type" value="Genomic_DNA"/>
</dbReference>
<reference evidence="2 3" key="1">
    <citation type="submission" date="2021-12" db="EMBL/GenBank/DDBJ databases">
        <title>Genome sequencing of bacteria with rrn-lacking chromosome and rrn-plasmid.</title>
        <authorList>
            <person name="Anda M."/>
            <person name="Iwasaki W."/>
        </authorList>
    </citation>
    <scope>NUCLEOTIDE SEQUENCE [LARGE SCALE GENOMIC DNA]</scope>
    <source>
        <strain evidence="2 3">NBRC 15940</strain>
    </source>
</reference>
<evidence type="ECO:0000256" key="1">
    <source>
        <dbReference type="SAM" id="Phobius"/>
    </source>
</evidence>
<feature type="transmembrane region" description="Helical" evidence="1">
    <location>
        <begin position="269"/>
        <end position="287"/>
    </location>
</feature>
<gene>
    <name evidence="2" type="ORF">PEDI_00180</name>
</gene>